<gene>
    <name evidence="1" type="ORF">D915_007069</name>
</gene>
<evidence type="ECO:0000313" key="2">
    <source>
        <dbReference type="Proteomes" id="UP000230066"/>
    </source>
</evidence>
<sequence length="129" mass="14264">MTGVVKLMTSMPPISFAVTGHAVMESDSGNAREHTIVQVHVTCNFGFELWDNARRWAVIHPVSLAEEKNSNSSEDGKLSLSAIRSLQYQLGLTKFGHVQRARVSCNATGYVRLKSMALWKNGTGMKRLD</sequence>
<protein>
    <submittedName>
        <fullName evidence="1">Uncharacterized protein</fullName>
    </submittedName>
</protein>
<organism evidence="1 2">
    <name type="scientific">Fasciola hepatica</name>
    <name type="common">Liver fluke</name>
    <dbReference type="NCBI Taxonomy" id="6192"/>
    <lineage>
        <taxon>Eukaryota</taxon>
        <taxon>Metazoa</taxon>
        <taxon>Spiralia</taxon>
        <taxon>Lophotrochozoa</taxon>
        <taxon>Platyhelminthes</taxon>
        <taxon>Trematoda</taxon>
        <taxon>Digenea</taxon>
        <taxon>Plagiorchiida</taxon>
        <taxon>Echinostomata</taxon>
        <taxon>Echinostomatoidea</taxon>
        <taxon>Fasciolidae</taxon>
        <taxon>Fasciola</taxon>
    </lineage>
</organism>
<dbReference type="Proteomes" id="UP000230066">
    <property type="component" value="Unassembled WGS sequence"/>
</dbReference>
<dbReference type="AlphaFoldDB" id="A0A4E0R3N5"/>
<accession>A0A4E0R3N5</accession>
<evidence type="ECO:0000313" key="1">
    <source>
        <dbReference type="EMBL" id="THD22183.1"/>
    </source>
</evidence>
<dbReference type="EMBL" id="JXXN02002939">
    <property type="protein sequence ID" value="THD22183.1"/>
    <property type="molecule type" value="Genomic_DNA"/>
</dbReference>
<keyword evidence="2" id="KW-1185">Reference proteome</keyword>
<name>A0A4E0R3N5_FASHE</name>
<proteinExistence type="predicted"/>
<reference evidence="1" key="1">
    <citation type="submission" date="2019-03" db="EMBL/GenBank/DDBJ databases">
        <title>Improved annotation for the trematode Fasciola hepatica.</title>
        <authorList>
            <person name="Choi Y.-J."/>
            <person name="Martin J."/>
            <person name="Mitreva M."/>
        </authorList>
    </citation>
    <scope>NUCLEOTIDE SEQUENCE [LARGE SCALE GENOMIC DNA]</scope>
</reference>
<comment type="caution">
    <text evidence="1">The sequence shown here is derived from an EMBL/GenBank/DDBJ whole genome shotgun (WGS) entry which is preliminary data.</text>
</comment>